<dbReference type="InterPro" id="IPR029069">
    <property type="entry name" value="HotDog_dom_sf"/>
</dbReference>
<organism evidence="3 4">
    <name type="scientific">Sphingorhabdus wooponensis</name>
    <dbReference type="NCBI Taxonomy" id="940136"/>
    <lineage>
        <taxon>Bacteria</taxon>
        <taxon>Pseudomonadati</taxon>
        <taxon>Pseudomonadota</taxon>
        <taxon>Alphaproteobacteria</taxon>
        <taxon>Sphingomonadales</taxon>
        <taxon>Sphingomonadaceae</taxon>
        <taxon>Sphingorhabdus</taxon>
    </lineage>
</organism>
<dbReference type="SUPFAM" id="SSF54637">
    <property type="entry name" value="Thioesterase/thiol ester dehydrase-isomerase"/>
    <property type="match status" value="2"/>
</dbReference>
<gene>
    <name evidence="3" type="ORF">D7D48_07865</name>
</gene>
<dbReference type="Proteomes" id="UP000268553">
    <property type="component" value="Unassembled WGS sequence"/>
</dbReference>
<sequence>MNLASLLAQFTPGATTHKISIPTTWHQGRTSYGGLSSVLAYKAAKLTADDLPPLQSAQIAFVGPLAGQIEVSAHILRRGKNTAFIQAEISGADGVGLMCNFIFMNRRHSHLDYANIPAVDLPAIPKPETVRSGPPEFFTGHMQYPDKRLELGKATNRLASWHRLTEHQGLDSIAELICIGDALPPSAMGLMTEKGMVSSMNWQINMLTDAPSTENGWWYLSSETHHAANGASSQYMTVWNSRGEAVLTGMQSVAIFA</sequence>
<feature type="domain" description="Acyl-CoA thioesterase-like N-terminal HotDog" evidence="1">
    <location>
        <begin position="22"/>
        <end position="97"/>
    </location>
</feature>
<keyword evidence="4" id="KW-1185">Reference proteome</keyword>
<dbReference type="InterPro" id="IPR049450">
    <property type="entry name" value="ACOT8-like_C"/>
</dbReference>
<dbReference type="InterPro" id="IPR049449">
    <property type="entry name" value="TesB_ACOT8-like_N"/>
</dbReference>
<evidence type="ECO:0000313" key="4">
    <source>
        <dbReference type="Proteomes" id="UP000268553"/>
    </source>
</evidence>
<accession>A0A426RUT1</accession>
<dbReference type="OrthoDB" id="7059210at2"/>
<evidence type="ECO:0000313" key="3">
    <source>
        <dbReference type="EMBL" id="RRQ52728.1"/>
    </source>
</evidence>
<reference evidence="3 4" key="1">
    <citation type="submission" date="2018-12" db="EMBL/GenBank/DDBJ databases">
        <authorList>
            <person name="Kim S.-J."/>
            <person name="Jung G.-Y."/>
        </authorList>
    </citation>
    <scope>NUCLEOTIDE SEQUENCE [LARGE SCALE GENOMIC DNA]</scope>
    <source>
        <strain evidence="3 4">03SU3-P</strain>
    </source>
</reference>
<name>A0A426RUT1_9SPHN</name>
<proteinExistence type="predicted"/>
<feature type="domain" description="Acyl-CoA thioesterase-like C-terminal" evidence="2">
    <location>
        <begin position="136"/>
        <end position="254"/>
    </location>
</feature>
<dbReference type="Pfam" id="PF20789">
    <property type="entry name" value="4HBT_3C"/>
    <property type="match status" value="1"/>
</dbReference>
<dbReference type="AlphaFoldDB" id="A0A426RUT1"/>
<dbReference type="Pfam" id="PF13622">
    <property type="entry name" value="4HBT_3"/>
    <property type="match status" value="1"/>
</dbReference>
<evidence type="ECO:0000259" key="2">
    <source>
        <dbReference type="Pfam" id="PF20789"/>
    </source>
</evidence>
<comment type="caution">
    <text evidence="3">The sequence shown here is derived from an EMBL/GenBank/DDBJ whole genome shotgun (WGS) entry which is preliminary data.</text>
</comment>
<evidence type="ECO:0000259" key="1">
    <source>
        <dbReference type="Pfam" id="PF13622"/>
    </source>
</evidence>
<dbReference type="EMBL" id="RWJI01000001">
    <property type="protein sequence ID" value="RRQ52728.1"/>
    <property type="molecule type" value="Genomic_DNA"/>
</dbReference>
<dbReference type="RefSeq" id="WP_125230742.1">
    <property type="nucleotide sequence ID" value="NZ_RWJI01000001.1"/>
</dbReference>
<protein>
    <submittedName>
        <fullName evidence="3">Thioesterase family protein</fullName>
    </submittedName>
</protein>
<dbReference type="InterPro" id="IPR042171">
    <property type="entry name" value="Acyl-CoA_hotdog"/>
</dbReference>
<dbReference type="Gene3D" id="2.40.160.210">
    <property type="entry name" value="Acyl-CoA thioesterase, double hotdog domain"/>
    <property type="match status" value="1"/>
</dbReference>